<dbReference type="PANTHER" id="PTHR24166:SF48">
    <property type="entry name" value="PROTEIN VAPYRIN"/>
    <property type="match status" value="1"/>
</dbReference>
<evidence type="ECO:0000313" key="11">
    <source>
        <dbReference type="EMBL" id="CEO52254.1"/>
    </source>
</evidence>
<evidence type="ECO:0000256" key="3">
    <source>
        <dbReference type="ARBA" id="ARBA00022737"/>
    </source>
</evidence>
<accession>A0A0B7K4Y4</accession>
<dbReference type="Gene3D" id="1.25.40.20">
    <property type="entry name" value="Ankyrin repeat-containing domain"/>
    <property type="match status" value="3"/>
</dbReference>
<reference evidence="11" key="1">
    <citation type="submission" date="2015-01" db="EMBL/GenBank/DDBJ databases">
        <authorList>
            <person name="Durling Mikael"/>
        </authorList>
    </citation>
    <scope>NUCLEOTIDE SEQUENCE</scope>
</reference>
<feature type="region of interest" description="Disordered" evidence="9">
    <location>
        <begin position="475"/>
        <end position="504"/>
    </location>
</feature>
<dbReference type="SMART" id="SM00248">
    <property type="entry name" value="ANK"/>
    <property type="match status" value="12"/>
</dbReference>
<feature type="repeat" description="ANK" evidence="7">
    <location>
        <begin position="227"/>
        <end position="259"/>
    </location>
</feature>
<feature type="region of interest" description="Disordered" evidence="9">
    <location>
        <begin position="915"/>
        <end position="937"/>
    </location>
</feature>
<comment type="subcellular location">
    <subcellularLocation>
        <location evidence="1">Membrane</location>
        <topology evidence="1">Multi-pass membrane protein</topology>
    </subcellularLocation>
</comment>
<evidence type="ECO:0000256" key="5">
    <source>
        <dbReference type="ARBA" id="ARBA00023043"/>
    </source>
</evidence>
<dbReference type="Pfam" id="PF12796">
    <property type="entry name" value="Ank_2"/>
    <property type="match status" value="5"/>
</dbReference>
<dbReference type="SUPFAM" id="SSF48403">
    <property type="entry name" value="Ankyrin repeat"/>
    <property type="match status" value="2"/>
</dbReference>
<dbReference type="Gene3D" id="1.20.58.340">
    <property type="entry name" value="Magnesium transport protein CorA, transmembrane region"/>
    <property type="match status" value="1"/>
</dbReference>
<evidence type="ECO:0000256" key="6">
    <source>
        <dbReference type="ARBA" id="ARBA00023136"/>
    </source>
</evidence>
<keyword evidence="4 10" id="KW-1133">Transmembrane helix</keyword>
<evidence type="ECO:0000256" key="8">
    <source>
        <dbReference type="SAM" id="Coils"/>
    </source>
</evidence>
<evidence type="ECO:0000256" key="10">
    <source>
        <dbReference type="SAM" id="Phobius"/>
    </source>
</evidence>
<sequence length="1357" mass="153496">MNSRISETNMPNVPTTCLDQSDQPVVVPTVQSEVGEAVAEALPSLRQFILNVPKQSDGSLSTGDSEKLGKILEGMSPEEVNAKDDGDEGRTALHHVARRGLQGVVARLLNHGAMISAQDAKRNQPLLLSCQGGFVETTTELLEHGAREFIDARNRFGQTALHFACRKGRSPIVKVLLEYEAKTNIVSNGNRSPIFDASSRGHLEIVQLLLSHKSWDKALLGKKVTATGRTPLHAAVYKGHDEIAEKLLESGSKLGICDIQGWTPLMAATKQKSVGLMKLLLEPSRAIQDRQLEKPDKEKFTPLRAAVAQGFLTGVDMLIKAGAKCTSINLEVQELLSSNEEFIKEDSNRAVLNPETLALLLRTASRWRYEKIVEYVLRSGNIRDCNTPNEKGWSGLTNASLYGHAKIVDLFLENETKVGLSQEEKGQALQAASKQGYDNIVKRLTGEKVNAPIDFKDQEGMTALHHAVRGDIHNVEKQDEKFLGPSPVDKDEENHTGPEPGKHDDVVQLLLDAKAKPGQKTKEGETALHLAVRGPRSKRTNRVKLILEHMEDDDVWAVNNKEQTALSLAFEAANTENQEEDDGHNIARLILLKRKVRTEHSMESVKTNDWSAIELAAYHALPEVLALLLINSTSMKETMKCVDSAKTLGAEKMSRKREFPTKAKSRTVATASMLAETSEHNEDDSEDDQDDDDDSKPSEDHNGSDDKDKGVGSTNEHLVMDILNDPQIVTIKDSESYEFPRPERGVEGFLKDHSASIFQFYADEKESSIIQRFRTIQQVIYGEGPKKIMEEAVDNLKNIYGKMKSRPLIADPKTKTKPKFTWVHLSSTNMIWMEDALKRILKDEGYSKDRFQMIKSFFQDSWAEIPDKTSPSRFMRPQHSYKSLQTEKNDQDGRCTALYIPYLSFARYCRGQCSDHSENSRGDDPHEKRKRQKLHEESRRCQELLEAYRNRVIHGPSTLDEWYYHFEAEVSSSEDKQRRNETQVVTKSLRDKTSEGHHWRLVRVNQLWAWVIGNKWLITATWDPIDGTEETLPQGIIDDIRKQSKIRGKRYQPYSPFYMSKLLVDYCIGSYERARIPTDKDLEHEQQVSIRQIFSNYINTIGRDETALFERFSKFSLKTNDRHGLEHLLLDNEIRKATEEAKRMSCEIKDIRDELNILKSVAQFQRDVEQKLSTNDSSKTGSRNSSLRANYVVEDVSQMDRVSLRIQSSISETLSLEQSEIANLQATLSVEQGKTLMAFTIVTVVFLPLSFLATFFAMDTESFQKSAWWAKLAVFLLSFGLFILFPFIFRPISQLTTYMLNKDKRGKKLPVSSNRSTDHRAKPIDLGSRTPAEVEEAVTARSITKGDKLARRFRKSD</sequence>
<evidence type="ECO:0000256" key="9">
    <source>
        <dbReference type="SAM" id="MobiDB-lite"/>
    </source>
</evidence>
<dbReference type="InterPro" id="IPR002523">
    <property type="entry name" value="MgTranspt_CorA/ZnTranspt_ZntB"/>
</dbReference>
<feature type="region of interest" description="Disordered" evidence="9">
    <location>
        <begin position="675"/>
        <end position="713"/>
    </location>
</feature>
<feature type="region of interest" description="Disordered" evidence="9">
    <location>
        <begin position="1"/>
        <end position="20"/>
    </location>
</feature>
<dbReference type="InterPro" id="IPR036770">
    <property type="entry name" value="Ankyrin_rpt-contain_sf"/>
</dbReference>
<keyword evidence="6 10" id="KW-0472">Membrane</keyword>
<keyword evidence="5 7" id="KW-0040">ANK repeat</keyword>
<dbReference type="Pfam" id="PF01544">
    <property type="entry name" value="CorA"/>
    <property type="match status" value="1"/>
</dbReference>
<gene>
    <name evidence="11" type="ORF">BN869_000008312_1</name>
</gene>
<feature type="coiled-coil region" evidence="8">
    <location>
        <begin position="1134"/>
        <end position="1161"/>
    </location>
</feature>
<dbReference type="InterPro" id="IPR045863">
    <property type="entry name" value="CorA_TM1_TM2"/>
</dbReference>
<dbReference type="InterPro" id="IPR002110">
    <property type="entry name" value="Ankyrin_rpt"/>
</dbReference>
<feature type="compositionally biased region" description="Acidic residues" evidence="9">
    <location>
        <begin position="681"/>
        <end position="694"/>
    </location>
</feature>
<feature type="transmembrane region" description="Helical" evidence="10">
    <location>
        <begin position="1236"/>
        <end position="1256"/>
    </location>
</feature>
<evidence type="ECO:0000256" key="7">
    <source>
        <dbReference type="PROSITE-ProRule" id="PRU00023"/>
    </source>
</evidence>
<feature type="transmembrane region" description="Helical" evidence="10">
    <location>
        <begin position="1268"/>
        <end position="1289"/>
    </location>
</feature>
<keyword evidence="2 10" id="KW-0812">Transmembrane</keyword>
<feature type="compositionally biased region" description="Basic and acidic residues" evidence="9">
    <location>
        <begin position="695"/>
        <end position="710"/>
    </location>
</feature>
<protein>
    <submittedName>
        <fullName evidence="11">Uncharacterized protein</fullName>
    </submittedName>
</protein>
<organism evidence="11">
    <name type="scientific">Bionectria ochroleuca</name>
    <name type="common">Gliocladium roseum</name>
    <dbReference type="NCBI Taxonomy" id="29856"/>
    <lineage>
        <taxon>Eukaryota</taxon>
        <taxon>Fungi</taxon>
        <taxon>Dikarya</taxon>
        <taxon>Ascomycota</taxon>
        <taxon>Pezizomycotina</taxon>
        <taxon>Sordariomycetes</taxon>
        <taxon>Hypocreomycetidae</taxon>
        <taxon>Hypocreales</taxon>
        <taxon>Bionectriaceae</taxon>
        <taxon>Clonostachys</taxon>
    </lineage>
</organism>
<feature type="compositionally biased region" description="Basic and acidic residues" evidence="9">
    <location>
        <begin position="915"/>
        <end position="927"/>
    </location>
</feature>
<dbReference type="EMBL" id="CDPU01000027">
    <property type="protein sequence ID" value="CEO52254.1"/>
    <property type="molecule type" value="Genomic_DNA"/>
</dbReference>
<name>A0A0B7K4Y4_BIOOC</name>
<dbReference type="PROSITE" id="PS50297">
    <property type="entry name" value="ANK_REP_REGION"/>
    <property type="match status" value="3"/>
</dbReference>
<dbReference type="PANTHER" id="PTHR24166">
    <property type="entry name" value="ROLLING PEBBLES, ISOFORM B"/>
    <property type="match status" value="1"/>
</dbReference>
<evidence type="ECO:0000256" key="2">
    <source>
        <dbReference type="ARBA" id="ARBA00022692"/>
    </source>
</evidence>
<feature type="repeat" description="ANK" evidence="7">
    <location>
        <begin position="88"/>
        <end position="120"/>
    </location>
</feature>
<dbReference type="SUPFAM" id="SSF144083">
    <property type="entry name" value="Magnesium transport protein CorA, transmembrane region"/>
    <property type="match status" value="1"/>
</dbReference>
<dbReference type="GO" id="GO:0016020">
    <property type="term" value="C:membrane"/>
    <property type="evidence" value="ECO:0007669"/>
    <property type="project" value="UniProtKB-SubCell"/>
</dbReference>
<evidence type="ECO:0000256" key="1">
    <source>
        <dbReference type="ARBA" id="ARBA00004141"/>
    </source>
</evidence>
<keyword evidence="3" id="KW-0677">Repeat</keyword>
<evidence type="ECO:0000256" key="4">
    <source>
        <dbReference type="ARBA" id="ARBA00022989"/>
    </source>
</evidence>
<proteinExistence type="predicted"/>
<keyword evidence="8" id="KW-0175">Coiled coil</keyword>
<dbReference type="PROSITE" id="PS50088">
    <property type="entry name" value="ANK_REPEAT"/>
    <property type="match status" value="3"/>
</dbReference>
<dbReference type="GO" id="GO:0046873">
    <property type="term" value="F:metal ion transmembrane transporter activity"/>
    <property type="evidence" value="ECO:0007669"/>
    <property type="project" value="InterPro"/>
</dbReference>
<feature type="repeat" description="ANK" evidence="7">
    <location>
        <begin position="156"/>
        <end position="188"/>
    </location>
</feature>
<dbReference type="InterPro" id="IPR050889">
    <property type="entry name" value="Dendritic_Spine_Reg/Scaffold"/>
</dbReference>